<dbReference type="Proteomes" id="UP000199488">
    <property type="component" value="Unassembled WGS sequence"/>
</dbReference>
<dbReference type="PANTHER" id="PTHR12677:SF59">
    <property type="entry name" value="GOLGI APPARATUS MEMBRANE PROTEIN TVP38-RELATED"/>
    <property type="match status" value="1"/>
</dbReference>
<dbReference type="Pfam" id="PF09335">
    <property type="entry name" value="VTT_dom"/>
    <property type="match status" value="1"/>
</dbReference>
<dbReference type="EMBL" id="FNNC01000002">
    <property type="protein sequence ID" value="SDW37164.1"/>
    <property type="molecule type" value="Genomic_DNA"/>
</dbReference>
<evidence type="ECO:0000256" key="4">
    <source>
        <dbReference type="ARBA" id="ARBA00022989"/>
    </source>
</evidence>
<keyword evidence="3 6" id="KW-0812">Transmembrane</keyword>
<comment type="similarity">
    <text evidence="6">Belongs to the TVP38/TMEM64 family.</text>
</comment>
<sequence>MSTKSIIKYVVFLTAVVTIAWLNAEVFRFSPQAVRDEILILGAWAPVMYIAACMLRPLILFPASIMSLAGGLAFGPAAGVIYILIGGTSGALLAYGLGRLLGKELFQTKIKGRMEIWRRKLEAEGFRATLLMRLLPVLNFDLVSYVCGLSRVRLSSYTAATVIGLLPGAIGYSFLGSGLLTGEWRYIVSAVSVFAALLIVVVILRKKGYENNINNVNGDLQ</sequence>
<evidence type="ECO:0000256" key="5">
    <source>
        <dbReference type="ARBA" id="ARBA00023136"/>
    </source>
</evidence>
<proteinExistence type="inferred from homology"/>
<evidence type="ECO:0000313" key="9">
    <source>
        <dbReference type="Proteomes" id="UP000199488"/>
    </source>
</evidence>
<feature type="transmembrane region" description="Helical" evidence="6">
    <location>
        <begin position="6"/>
        <end position="26"/>
    </location>
</feature>
<evidence type="ECO:0000313" key="8">
    <source>
        <dbReference type="EMBL" id="SDW37164.1"/>
    </source>
</evidence>
<evidence type="ECO:0000256" key="2">
    <source>
        <dbReference type="ARBA" id="ARBA00022475"/>
    </source>
</evidence>
<feature type="transmembrane region" description="Helical" evidence="6">
    <location>
        <begin position="38"/>
        <end position="59"/>
    </location>
</feature>
<keyword evidence="9" id="KW-1185">Reference proteome</keyword>
<accession>A0A1H2T1P4</accession>
<feature type="transmembrane region" description="Helical" evidence="6">
    <location>
        <begin position="79"/>
        <end position="101"/>
    </location>
</feature>
<dbReference type="OrthoDB" id="9812980at2"/>
<dbReference type="AlphaFoldDB" id="A0A1H2T1P4"/>
<feature type="transmembrane region" description="Helical" evidence="6">
    <location>
        <begin position="154"/>
        <end position="174"/>
    </location>
</feature>
<evidence type="ECO:0000259" key="7">
    <source>
        <dbReference type="Pfam" id="PF09335"/>
    </source>
</evidence>
<name>A0A1H2T1P4_9BACI</name>
<feature type="domain" description="VTT" evidence="7">
    <location>
        <begin position="61"/>
        <end position="177"/>
    </location>
</feature>
<dbReference type="InterPro" id="IPR032816">
    <property type="entry name" value="VTT_dom"/>
</dbReference>
<evidence type="ECO:0000256" key="6">
    <source>
        <dbReference type="RuleBase" id="RU366058"/>
    </source>
</evidence>
<dbReference type="InterPro" id="IPR015414">
    <property type="entry name" value="TMEM64"/>
</dbReference>
<dbReference type="PANTHER" id="PTHR12677">
    <property type="entry name" value="GOLGI APPARATUS MEMBRANE PROTEIN TVP38-RELATED"/>
    <property type="match status" value="1"/>
</dbReference>
<evidence type="ECO:0000256" key="3">
    <source>
        <dbReference type="ARBA" id="ARBA00022692"/>
    </source>
</evidence>
<dbReference type="GO" id="GO:0005886">
    <property type="term" value="C:plasma membrane"/>
    <property type="evidence" value="ECO:0007669"/>
    <property type="project" value="UniProtKB-SubCell"/>
</dbReference>
<keyword evidence="4 6" id="KW-1133">Transmembrane helix</keyword>
<evidence type="ECO:0000256" key="1">
    <source>
        <dbReference type="ARBA" id="ARBA00004651"/>
    </source>
</evidence>
<keyword evidence="5 6" id="KW-0472">Membrane</keyword>
<reference evidence="8 9" key="1">
    <citation type="submission" date="2016-10" db="EMBL/GenBank/DDBJ databases">
        <authorList>
            <person name="de Groot N.N."/>
        </authorList>
    </citation>
    <scope>NUCLEOTIDE SEQUENCE [LARGE SCALE GENOMIC DNA]</scope>
    <source>
        <strain evidence="8 9">DSM 23126</strain>
    </source>
</reference>
<protein>
    <recommendedName>
        <fullName evidence="6">TVP38/TMEM64 family membrane protein</fullName>
    </recommendedName>
</protein>
<comment type="subcellular location">
    <subcellularLocation>
        <location evidence="1 6">Cell membrane</location>
        <topology evidence="1 6">Multi-pass membrane protein</topology>
    </subcellularLocation>
</comment>
<feature type="transmembrane region" description="Helical" evidence="6">
    <location>
        <begin position="186"/>
        <end position="204"/>
    </location>
</feature>
<dbReference type="RefSeq" id="WP_091612383.1">
    <property type="nucleotide sequence ID" value="NZ_FNNC01000002.1"/>
</dbReference>
<dbReference type="STRING" id="1122204.SAMN05421781_1176"/>
<gene>
    <name evidence="8" type="ORF">SAMN05421781_1176</name>
</gene>
<organism evidence="8 9">
    <name type="scientific">Marinococcus luteus</name>
    <dbReference type="NCBI Taxonomy" id="1122204"/>
    <lineage>
        <taxon>Bacteria</taxon>
        <taxon>Bacillati</taxon>
        <taxon>Bacillota</taxon>
        <taxon>Bacilli</taxon>
        <taxon>Bacillales</taxon>
        <taxon>Bacillaceae</taxon>
        <taxon>Marinococcus</taxon>
    </lineage>
</organism>
<keyword evidence="2 6" id="KW-1003">Cell membrane</keyword>